<dbReference type="InterPro" id="IPR051820">
    <property type="entry name" value="FAD-binding_MO"/>
</dbReference>
<dbReference type="FunFam" id="3.50.50.60:FF:000228">
    <property type="entry name" value="FAD-containing monooxygenase EthA"/>
    <property type="match status" value="1"/>
</dbReference>
<feature type="transmembrane region" description="Helical" evidence="8">
    <location>
        <begin position="12"/>
        <end position="31"/>
    </location>
</feature>
<dbReference type="GO" id="GO:0004499">
    <property type="term" value="F:N,N-dimethylaniline monooxygenase activity"/>
    <property type="evidence" value="ECO:0007669"/>
    <property type="project" value="InterPro"/>
</dbReference>
<evidence type="ECO:0000256" key="3">
    <source>
        <dbReference type="ARBA" id="ARBA00022630"/>
    </source>
</evidence>
<dbReference type="PANTHER" id="PTHR43872:SF1">
    <property type="entry name" value="MONOOXYGENASE, PUTATIVE (AFU_ORTHOLOGUE AFUA_8G02570)-RELATED"/>
    <property type="match status" value="1"/>
</dbReference>
<keyword evidence="6" id="KW-0560">Oxidoreductase</keyword>
<dbReference type="Pfam" id="PF00743">
    <property type="entry name" value="FMO-like"/>
    <property type="match status" value="1"/>
</dbReference>
<evidence type="ECO:0000256" key="5">
    <source>
        <dbReference type="ARBA" id="ARBA00022857"/>
    </source>
</evidence>
<evidence type="ECO:0000256" key="7">
    <source>
        <dbReference type="ARBA" id="ARBA00023033"/>
    </source>
</evidence>
<protein>
    <submittedName>
        <fullName evidence="9">Monooxygenase, flavin-binding family</fullName>
    </submittedName>
</protein>
<dbReference type="GO" id="GO:0050661">
    <property type="term" value="F:NADP binding"/>
    <property type="evidence" value="ECO:0007669"/>
    <property type="project" value="InterPro"/>
</dbReference>
<dbReference type="InterPro" id="IPR036188">
    <property type="entry name" value="FAD/NAD-bd_sf"/>
</dbReference>
<dbReference type="GO" id="GO:0050660">
    <property type="term" value="F:flavin adenine dinucleotide binding"/>
    <property type="evidence" value="ECO:0007669"/>
    <property type="project" value="InterPro"/>
</dbReference>
<evidence type="ECO:0000256" key="8">
    <source>
        <dbReference type="SAM" id="Phobius"/>
    </source>
</evidence>
<name>A0A017T5D5_9BACT</name>
<evidence type="ECO:0000256" key="4">
    <source>
        <dbReference type="ARBA" id="ARBA00022827"/>
    </source>
</evidence>
<keyword evidence="10" id="KW-1185">Reference proteome</keyword>
<evidence type="ECO:0000313" key="10">
    <source>
        <dbReference type="Proteomes" id="UP000019678"/>
    </source>
</evidence>
<dbReference type="Pfam" id="PF13450">
    <property type="entry name" value="NAD_binding_8"/>
    <property type="match status" value="1"/>
</dbReference>
<dbReference type="InterPro" id="IPR020946">
    <property type="entry name" value="Flavin_mOase-like"/>
</dbReference>
<evidence type="ECO:0000256" key="1">
    <source>
        <dbReference type="ARBA" id="ARBA00001974"/>
    </source>
</evidence>
<dbReference type="PANTHER" id="PTHR43872">
    <property type="entry name" value="MONOOXYGENASE, PUTATIVE (AFU_ORTHOLOGUE AFUA_8G02570)-RELATED"/>
    <property type="match status" value="1"/>
</dbReference>
<evidence type="ECO:0000256" key="6">
    <source>
        <dbReference type="ARBA" id="ARBA00023002"/>
    </source>
</evidence>
<gene>
    <name evidence="9" type="ORF">CAP_4412</name>
</gene>
<dbReference type="SUPFAM" id="SSF51905">
    <property type="entry name" value="FAD/NAD(P)-binding domain"/>
    <property type="match status" value="1"/>
</dbReference>
<dbReference type="Proteomes" id="UP000019678">
    <property type="component" value="Unassembled WGS sequence"/>
</dbReference>
<dbReference type="AlphaFoldDB" id="A0A017T5D5"/>
<evidence type="ECO:0000313" key="9">
    <source>
        <dbReference type="EMBL" id="EYF04444.1"/>
    </source>
</evidence>
<dbReference type="RefSeq" id="WP_081865122.1">
    <property type="nucleotide sequence ID" value="NZ_ASRX01000033.1"/>
</dbReference>
<proteinExistence type="inferred from homology"/>
<keyword evidence="5" id="KW-0521">NADP</keyword>
<keyword evidence="8" id="KW-1133">Transmembrane helix</keyword>
<keyword evidence="8" id="KW-0472">Membrane</keyword>
<keyword evidence="4" id="KW-0274">FAD</keyword>
<keyword evidence="7 9" id="KW-0503">Monooxygenase</keyword>
<accession>A0A017T5D5</accession>
<reference evidence="9 10" key="1">
    <citation type="submission" date="2013-05" db="EMBL/GenBank/DDBJ databases">
        <title>Genome assembly of Chondromyces apiculatus DSM 436.</title>
        <authorList>
            <person name="Sharma G."/>
            <person name="Khatri I."/>
            <person name="Kaur C."/>
            <person name="Mayilraj S."/>
            <person name="Subramanian S."/>
        </authorList>
    </citation>
    <scope>NUCLEOTIDE SEQUENCE [LARGE SCALE GENOMIC DNA]</scope>
    <source>
        <strain evidence="9 10">DSM 436</strain>
    </source>
</reference>
<comment type="caution">
    <text evidence="9">The sequence shown here is derived from an EMBL/GenBank/DDBJ whole genome shotgun (WGS) entry which is preliminary data.</text>
</comment>
<comment type="similarity">
    <text evidence="2">Belongs to the FAD-binding monooxygenase family.</text>
</comment>
<keyword evidence="3" id="KW-0285">Flavoprotein</keyword>
<dbReference type="STRING" id="1192034.CAP_4412"/>
<dbReference type="EMBL" id="ASRX01000033">
    <property type="protein sequence ID" value="EYF04444.1"/>
    <property type="molecule type" value="Genomic_DNA"/>
</dbReference>
<keyword evidence="8" id="KW-0812">Transmembrane</keyword>
<dbReference type="Gene3D" id="3.50.50.60">
    <property type="entry name" value="FAD/NAD(P)-binding domain"/>
    <property type="match status" value="2"/>
</dbReference>
<sequence>MSTKRVTTPHEYVDVLIVGAGISGIGAGYYLQKEHPSTSYAILEARGATGGTWDLFRYPGIRSDSDLHTFGYAFKPWVSDKAIAGADAILAYLREAAAENGIDRKVRFHHKVLGAAWSSEEAQWVVDVERGDSGERLKIACRWLFCAGGYYRYDQGFSPRFEGAERFGGPIVHPQHWPEDLDYTGKRVVVIGSGATAVTLVPAMAEKAAHVTMLQRTPTYILPRPSGDAIAKLLRKYLPAEQAYEITRRKNVTMQRAIWRLCQSYPRLARRLIRHINAKQLPEGYPVDEHFNPPYDPWDQRLCVVPDADLFKAIRSGRASVVTDGVETFTEGGITLKSGREIEADVIVTATGLNLQVFGGIAMTVDGVPVHLPDTVAFKGMMLSGVPNFAFAIGYTNASWTLKVGLLCEHFCRLLGYMDDQGHTICRPELGDPEMPRRPLLDFAAGYVQRSIDTLPRQGDRAPWLMTMDYEADAKLLREGSVADPNLRFSSHVRRAATAASVRADPVRVDPVRAEPGVAEPGVAARAVHPLVATEVSHG</sequence>
<evidence type="ECO:0000256" key="2">
    <source>
        <dbReference type="ARBA" id="ARBA00010139"/>
    </source>
</evidence>
<comment type="cofactor">
    <cofactor evidence="1">
        <name>FAD</name>
        <dbReference type="ChEBI" id="CHEBI:57692"/>
    </cofactor>
</comment>
<organism evidence="9 10">
    <name type="scientific">Chondromyces apiculatus DSM 436</name>
    <dbReference type="NCBI Taxonomy" id="1192034"/>
    <lineage>
        <taxon>Bacteria</taxon>
        <taxon>Pseudomonadati</taxon>
        <taxon>Myxococcota</taxon>
        <taxon>Polyangia</taxon>
        <taxon>Polyangiales</taxon>
        <taxon>Polyangiaceae</taxon>
        <taxon>Chondromyces</taxon>
    </lineage>
</organism>
<dbReference type="PRINTS" id="PR00469">
    <property type="entry name" value="PNDRDTASEII"/>
</dbReference>
<dbReference type="eggNOG" id="COG2072">
    <property type="taxonomic scope" value="Bacteria"/>
</dbReference>